<evidence type="ECO:0000259" key="2">
    <source>
        <dbReference type="Pfam" id="PF04909"/>
    </source>
</evidence>
<dbReference type="Pfam" id="PF04909">
    <property type="entry name" value="Amidohydro_2"/>
    <property type="match status" value="1"/>
</dbReference>
<dbReference type="Proteomes" id="UP001440984">
    <property type="component" value="Unassembled WGS sequence"/>
</dbReference>
<organism evidence="3 4">
    <name type="scientific">Amycolatopsis melonis</name>
    <dbReference type="NCBI Taxonomy" id="3156488"/>
    <lineage>
        <taxon>Bacteria</taxon>
        <taxon>Bacillati</taxon>
        <taxon>Actinomycetota</taxon>
        <taxon>Actinomycetes</taxon>
        <taxon>Pseudonocardiales</taxon>
        <taxon>Pseudonocardiaceae</taxon>
        <taxon>Amycolatopsis</taxon>
    </lineage>
</organism>
<evidence type="ECO:0000256" key="1">
    <source>
        <dbReference type="ARBA" id="ARBA00023239"/>
    </source>
</evidence>
<dbReference type="PANTHER" id="PTHR21240:SF28">
    <property type="entry name" value="ISO-OROTATE DECARBOXYLASE (EUROFUNG)"/>
    <property type="match status" value="1"/>
</dbReference>
<dbReference type="RefSeq" id="WP_348955292.1">
    <property type="nucleotide sequence ID" value="NZ_JBDZYD010000014.1"/>
</dbReference>
<protein>
    <submittedName>
        <fullName evidence="3">Amidohydrolase family protein</fullName>
    </submittedName>
</protein>
<dbReference type="Gene3D" id="3.20.20.140">
    <property type="entry name" value="Metal-dependent hydrolases"/>
    <property type="match status" value="1"/>
</dbReference>
<dbReference type="InterPro" id="IPR032465">
    <property type="entry name" value="ACMSD"/>
</dbReference>
<keyword evidence="1" id="KW-0456">Lyase</keyword>
<evidence type="ECO:0000313" key="4">
    <source>
        <dbReference type="Proteomes" id="UP001440984"/>
    </source>
</evidence>
<reference evidence="3 4" key="1">
    <citation type="submission" date="2024-05" db="EMBL/GenBank/DDBJ databases">
        <authorList>
            <person name="Zhao H."/>
            <person name="Xu Y."/>
            <person name="Lin S."/>
            <person name="Spain J.C."/>
            <person name="Zhou N.-Y."/>
        </authorList>
    </citation>
    <scope>NUCLEOTIDE SEQUENCE [LARGE SCALE GENOMIC DNA]</scope>
    <source>
        <strain evidence="3 4">NEAU-NG30</strain>
    </source>
</reference>
<keyword evidence="4" id="KW-1185">Reference proteome</keyword>
<gene>
    <name evidence="3" type="ORF">ABJI51_34575</name>
</gene>
<dbReference type="PANTHER" id="PTHR21240">
    <property type="entry name" value="2-AMINO-3-CARBOXYLMUCONATE-6-SEMIALDEHYDE DECARBOXYLASE"/>
    <property type="match status" value="1"/>
</dbReference>
<feature type="domain" description="Amidohydrolase-related" evidence="2">
    <location>
        <begin position="5"/>
        <end position="313"/>
    </location>
</feature>
<dbReference type="EMBL" id="JBDZYD010000014">
    <property type="protein sequence ID" value="MEQ0564233.1"/>
    <property type="molecule type" value="Genomic_DNA"/>
</dbReference>
<evidence type="ECO:0000313" key="3">
    <source>
        <dbReference type="EMBL" id="MEQ0564233.1"/>
    </source>
</evidence>
<comment type="caution">
    <text evidence="3">The sequence shown here is derived from an EMBL/GenBank/DDBJ whole genome shotgun (WGS) entry which is preliminary data.</text>
</comment>
<dbReference type="InterPro" id="IPR032466">
    <property type="entry name" value="Metal_Hydrolase"/>
</dbReference>
<accession>A0ABV0LRX0</accession>
<dbReference type="InterPro" id="IPR006680">
    <property type="entry name" value="Amidohydro-rel"/>
</dbReference>
<name>A0ABV0LRX0_9PSEU</name>
<dbReference type="SUPFAM" id="SSF51556">
    <property type="entry name" value="Metallo-dependent hydrolases"/>
    <property type="match status" value="1"/>
</dbReference>
<proteinExistence type="predicted"/>
<sequence>MTGLIDVHAHFVTDSYLRQAVAAGHAHPDGMQRWPDWSAEAHLELMDRHGIDIALLSMSSPGVHFGDDAAARRLAREVNEDAARIAARHPGRFGFFASLPLPDVDGSLAEIAYAVDDLGADGVVLMTNTQGTYLGDARLEPVVAELGRRRTVVFLHPTSPVCGDRSALGRPRPMIEYLFDTTRTVVDLLLSGVLERHPDLEVIVPHCGGALPVVADRVDEFTRLFLDAQGKTGAIEQLRRLYYDIAGPAFPRQAAALLGLAGPDRLLFGSDYCWTPPAVAAAHLDAIDTAPAPAPAAATWRALTTVNARRLFPGLTERE</sequence>